<dbReference type="Gene3D" id="1.10.510.10">
    <property type="entry name" value="Transferase(Phosphotransferase) domain 1"/>
    <property type="match status" value="1"/>
</dbReference>
<dbReference type="PANTHER" id="PTHR45647">
    <property type="entry name" value="OS02G0152300 PROTEIN"/>
    <property type="match status" value="1"/>
</dbReference>
<dbReference type="SUPFAM" id="SSF56112">
    <property type="entry name" value="Protein kinase-like (PK-like)"/>
    <property type="match status" value="1"/>
</dbReference>
<dbReference type="GO" id="GO:0061630">
    <property type="term" value="F:ubiquitin protein ligase activity"/>
    <property type="evidence" value="ECO:0007669"/>
    <property type="project" value="UniProtKB-EC"/>
</dbReference>
<dbReference type="PROSITE" id="PS00108">
    <property type="entry name" value="PROTEIN_KINASE_ST"/>
    <property type="match status" value="1"/>
</dbReference>
<gene>
    <name evidence="7" type="ORF">SASPL_120557</name>
</gene>
<dbReference type="OrthoDB" id="4062651at2759"/>
<evidence type="ECO:0000256" key="4">
    <source>
        <dbReference type="SAM" id="Coils"/>
    </source>
</evidence>
<evidence type="ECO:0000259" key="6">
    <source>
        <dbReference type="PROSITE" id="PS50011"/>
    </source>
</evidence>
<dbReference type="GO" id="GO:0004672">
    <property type="term" value="F:protein kinase activity"/>
    <property type="evidence" value="ECO:0007669"/>
    <property type="project" value="InterPro"/>
</dbReference>
<name>A0A8X8XSQ6_SALSN</name>
<keyword evidence="8" id="KW-1185">Reference proteome</keyword>
<evidence type="ECO:0000256" key="1">
    <source>
        <dbReference type="ARBA" id="ARBA00000900"/>
    </source>
</evidence>
<dbReference type="Gene3D" id="3.40.50.620">
    <property type="entry name" value="HUPs"/>
    <property type="match status" value="1"/>
</dbReference>
<evidence type="ECO:0000256" key="3">
    <source>
        <dbReference type="ARBA" id="ARBA00022786"/>
    </source>
</evidence>
<feature type="compositionally biased region" description="Polar residues" evidence="5">
    <location>
        <begin position="170"/>
        <end position="185"/>
    </location>
</feature>
<dbReference type="InterPro" id="IPR000719">
    <property type="entry name" value="Prot_kinase_dom"/>
</dbReference>
<organism evidence="7">
    <name type="scientific">Salvia splendens</name>
    <name type="common">Scarlet sage</name>
    <dbReference type="NCBI Taxonomy" id="180675"/>
    <lineage>
        <taxon>Eukaryota</taxon>
        <taxon>Viridiplantae</taxon>
        <taxon>Streptophyta</taxon>
        <taxon>Embryophyta</taxon>
        <taxon>Tracheophyta</taxon>
        <taxon>Spermatophyta</taxon>
        <taxon>Magnoliopsida</taxon>
        <taxon>eudicotyledons</taxon>
        <taxon>Gunneridae</taxon>
        <taxon>Pentapetalae</taxon>
        <taxon>asterids</taxon>
        <taxon>lamiids</taxon>
        <taxon>Lamiales</taxon>
        <taxon>Lamiaceae</taxon>
        <taxon>Nepetoideae</taxon>
        <taxon>Mentheae</taxon>
        <taxon>Salviinae</taxon>
        <taxon>Salvia</taxon>
        <taxon>Salvia subgen. Calosphace</taxon>
        <taxon>core Calosphace</taxon>
    </lineage>
</organism>
<dbReference type="Gene3D" id="3.30.200.20">
    <property type="entry name" value="Phosphorylase Kinase, domain 1"/>
    <property type="match status" value="1"/>
</dbReference>
<dbReference type="GO" id="GO:0005524">
    <property type="term" value="F:ATP binding"/>
    <property type="evidence" value="ECO:0007669"/>
    <property type="project" value="InterPro"/>
</dbReference>
<dbReference type="InterPro" id="IPR011009">
    <property type="entry name" value="Kinase-like_dom_sf"/>
</dbReference>
<protein>
    <recommendedName>
        <fullName evidence="2">RING-type E3 ubiquitin transferase</fullName>
        <ecNumber evidence="2">2.3.2.27</ecNumber>
    </recommendedName>
</protein>
<dbReference type="InterPro" id="IPR014729">
    <property type="entry name" value="Rossmann-like_a/b/a_fold"/>
</dbReference>
<dbReference type="Pfam" id="PF07714">
    <property type="entry name" value="PK_Tyr_Ser-Thr"/>
    <property type="match status" value="1"/>
</dbReference>
<dbReference type="PANTHER" id="PTHR45647:SF51">
    <property type="entry name" value="PROTEIN KINASE SUPERFAMILY PROTEIN"/>
    <property type="match status" value="1"/>
</dbReference>
<sequence length="630" mass="69826">MANSPSPTQGASTVVAVDRDKNSQHALRWALDNLRLMEKIIVLVHVATFQHESEDSACGHSEMQQMFLPFRVVCARKGVRTKEVILRNQDIAGALSDFLSAYSIKNIVLGASSRGAISRAFRNGDVATFVGKLAPHFCSVYSVSKAKVDRIKSPTDPAPVPFHGDEDTEYQPSSPSEMSIASTAPSPAYSMTSSQCSTPLIRAKALQRLPAGNLSRHSACSTNQNSYTSNISYEFLDEPDASSNLETDLEEELNRVKLELEKIKEKYNAACLTKEKDIAEIRKTKEAVQRKKQAQRKVADLELEKVKDALEYSLGRCRRYSGDEIEAATNNFTSHKIGQGSYGPVYRATIDNTPVAIKILKSNIPDALNQFHQEVDVLTRLRHPNMVILMGACPQYGCLVYEYMEKGSLEDRLSCKDGSPPLPCLTRFSIAAEIATGLNFLHQARPQPLVHRDLKPGNILLDRNYVSKISDVGLSRLIPAAEADNMTQYRVTAAAGTFCYIDPEYQQTGLLGTKSDVYSLGIILLQIITARPPMGLTHLVDTAIQNGRFMEILDPRVQDWPVQEALELAKLALQCSELRRRDRPDLATVVLPELVRLMNVTSKLKPGRRTSQPRRIAKLKGGRLINAMEG</sequence>
<proteinExistence type="predicted"/>
<dbReference type="InterPro" id="IPR008271">
    <property type="entry name" value="Ser/Thr_kinase_AS"/>
</dbReference>
<feature type="coiled-coil region" evidence="4">
    <location>
        <begin position="246"/>
        <end position="311"/>
    </location>
</feature>
<feature type="region of interest" description="Disordered" evidence="5">
    <location>
        <begin position="152"/>
        <end position="185"/>
    </location>
</feature>
<feature type="domain" description="Protein kinase" evidence="6">
    <location>
        <begin position="331"/>
        <end position="595"/>
    </location>
</feature>
<evidence type="ECO:0000313" key="7">
    <source>
        <dbReference type="EMBL" id="KAG6418354.1"/>
    </source>
</evidence>
<dbReference type="Proteomes" id="UP000298416">
    <property type="component" value="Unassembled WGS sequence"/>
</dbReference>
<keyword evidence="4" id="KW-0175">Coiled coil</keyword>
<dbReference type="SMART" id="SM00220">
    <property type="entry name" value="S_TKc"/>
    <property type="match status" value="1"/>
</dbReference>
<dbReference type="InterPro" id="IPR051348">
    <property type="entry name" value="U-box_ubiquitin_ligases"/>
</dbReference>
<reference evidence="7" key="1">
    <citation type="submission" date="2018-01" db="EMBL/GenBank/DDBJ databases">
        <authorList>
            <person name="Mao J.F."/>
        </authorList>
    </citation>
    <scope>NUCLEOTIDE SEQUENCE</scope>
    <source>
        <strain evidence="7">Huo1</strain>
        <tissue evidence="7">Leaf</tissue>
    </source>
</reference>
<evidence type="ECO:0000313" key="8">
    <source>
        <dbReference type="Proteomes" id="UP000298416"/>
    </source>
</evidence>
<dbReference type="PROSITE" id="PS50011">
    <property type="entry name" value="PROTEIN_KINASE_DOM"/>
    <property type="match status" value="1"/>
</dbReference>
<comment type="caution">
    <text evidence="7">The sequence shown here is derived from an EMBL/GenBank/DDBJ whole genome shotgun (WGS) entry which is preliminary data.</text>
</comment>
<dbReference type="EC" id="2.3.2.27" evidence="2"/>
<dbReference type="InterPro" id="IPR006016">
    <property type="entry name" value="UspA"/>
</dbReference>
<dbReference type="EMBL" id="PNBA02000007">
    <property type="protein sequence ID" value="KAG6418354.1"/>
    <property type="molecule type" value="Genomic_DNA"/>
</dbReference>
<dbReference type="Pfam" id="PF00582">
    <property type="entry name" value="Usp"/>
    <property type="match status" value="1"/>
</dbReference>
<evidence type="ECO:0000256" key="5">
    <source>
        <dbReference type="SAM" id="MobiDB-lite"/>
    </source>
</evidence>
<reference evidence="7" key="2">
    <citation type="submission" date="2020-08" db="EMBL/GenBank/DDBJ databases">
        <title>Plant Genome Project.</title>
        <authorList>
            <person name="Zhang R.-G."/>
        </authorList>
    </citation>
    <scope>NUCLEOTIDE SEQUENCE</scope>
    <source>
        <strain evidence="7">Huo1</strain>
        <tissue evidence="7">Leaf</tissue>
    </source>
</reference>
<accession>A0A8X8XSQ6</accession>
<comment type="catalytic activity">
    <reaction evidence="1">
        <text>S-ubiquitinyl-[E2 ubiquitin-conjugating enzyme]-L-cysteine + [acceptor protein]-L-lysine = [E2 ubiquitin-conjugating enzyme]-L-cysteine + N(6)-ubiquitinyl-[acceptor protein]-L-lysine.</text>
        <dbReference type="EC" id="2.3.2.27"/>
    </reaction>
</comment>
<keyword evidence="3" id="KW-0833">Ubl conjugation pathway</keyword>
<evidence type="ECO:0000256" key="2">
    <source>
        <dbReference type="ARBA" id="ARBA00012483"/>
    </source>
</evidence>
<dbReference type="CDD" id="cd01989">
    <property type="entry name" value="USP_STK_Ubox_N"/>
    <property type="match status" value="1"/>
</dbReference>
<dbReference type="AlphaFoldDB" id="A0A8X8XSQ6"/>
<dbReference type="SUPFAM" id="SSF52402">
    <property type="entry name" value="Adenine nucleotide alpha hydrolases-like"/>
    <property type="match status" value="1"/>
</dbReference>
<dbReference type="InterPro" id="IPR001245">
    <property type="entry name" value="Ser-Thr/Tyr_kinase_cat_dom"/>
</dbReference>